<dbReference type="PROSITE" id="PS51257">
    <property type="entry name" value="PROKAR_LIPOPROTEIN"/>
    <property type="match status" value="1"/>
</dbReference>
<dbReference type="CDD" id="cd03806">
    <property type="entry name" value="GT4_ALG11-like"/>
    <property type="match status" value="1"/>
</dbReference>
<dbReference type="EMBL" id="CAKOFQ010008007">
    <property type="protein sequence ID" value="CAH2010789.1"/>
    <property type="molecule type" value="Genomic_DNA"/>
</dbReference>
<dbReference type="InterPro" id="IPR031814">
    <property type="entry name" value="ALG11_N"/>
</dbReference>
<sequence length="486" mass="55906">MKVFLQALNTVLSCALLSIKLLLALVIFLVLSCGLFLPVYIIYLRRKFKIEREKNPSTKLKVGLFHPYCNAGGGGEKVLWVAIKALQDKYPNAEFFVYTGDVEVTPQEILDKVSQRLNVDVGKNIKFVYLHRRKWVEGERYFAFTLACQAMGSMYLGYEALTQLLPDIFIDTTGYTFTLPIFKYLGGCKTGSYIHYPTITNEMLKRVSNRHSLYNNRSIIARSPILTMIKLFYYNIFACCYSAAGQCCDISLVNSTFTSEHLSLLWNRPLHLVYPPCETDHLKKIVRPIERPEKIRIMSLAQFRPEKDHPLQLQAMYELREIVPEEVFHNVTLVLCGSCRNSDDAKRVKDLKDFSMHLSLENNVEFKVNLTYEELLEEFRKAYIGIHTMLDEHFGISVVEQMAAGLIVVAHRSGGPLLDIIETSEGSRLGFLAQTGEEFALIIKYILNLDEEEVNEIREKARASVDRFNKRKFEEEFLRAIDPLFK</sequence>
<comment type="similarity">
    <text evidence="3 14">Belongs to the glycosyltransferase group 1 family. Glycosyltransferase 4 subfamily.</text>
</comment>
<dbReference type="PANTHER" id="PTHR45919">
    <property type="entry name" value="GDP-MAN:MAN(3)GLCNAC(2)-PP-DOL ALPHA-1,2-MANNOSYLTRANSFERASE"/>
    <property type="match status" value="1"/>
</dbReference>
<accession>A0A9P0MFG0</accession>
<evidence type="ECO:0000256" key="13">
    <source>
        <dbReference type="ARBA" id="ARBA00045128"/>
    </source>
</evidence>
<name>A0A9P0MFG0_ACAOB</name>
<evidence type="ECO:0000256" key="6">
    <source>
        <dbReference type="ARBA" id="ARBA00022676"/>
    </source>
</evidence>
<evidence type="ECO:0000313" key="18">
    <source>
        <dbReference type="Proteomes" id="UP001152888"/>
    </source>
</evidence>
<dbReference type="InterPro" id="IPR001296">
    <property type="entry name" value="Glyco_trans_1"/>
</dbReference>
<dbReference type="EC" id="2.4.1.131" evidence="4 14"/>
<dbReference type="Pfam" id="PF15924">
    <property type="entry name" value="ALG11_N"/>
    <property type="match status" value="1"/>
</dbReference>
<dbReference type="AlphaFoldDB" id="A0A9P0MFG0"/>
<evidence type="ECO:0000259" key="16">
    <source>
        <dbReference type="Pfam" id="PF15924"/>
    </source>
</evidence>
<dbReference type="InterPro" id="IPR038013">
    <property type="entry name" value="ALG11"/>
</dbReference>
<feature type="transmembrane region" description="Helical" evidence="14">
    <location>
        <begin position="23"/>
        <end position="44"/>
    </location>
</feature>
<dbReference type="Proteomes" id="UP001152888">
    <property type="component" value="Unassembled WGS sequence"/>
</dbReference>
<feature type="domain" description="Glycosyl transferase family 1" evidence="15">
    <location>
        <begin position="291"/>
        <end position="462"/>
    </location>
</feature>
<evidence type="ECO:0000256" key="2">
    <source>
        <dbReference type="ARBA" id="ARBA00004922"/>
    </source>
</evidence>
<organism evidence="17 18">
    <name type="scientific">Acanthoscelides obtectus</name>
    <name type="common">Bean weevil</name>
    <name type="synonym">Bruchus obtectus</name>
    <dbReference type="NCBI Taxonomy" id="200917"/>
    <lineage>
        <taxon>Eukaryota</taxon>
        <taxon>Metazoa</taxon>
        <taxon>Ecdysozoa</taxon>
        <taxon>Arthropoda</taxon>
        <taxon>Hexapoda</taxon>
        <taxon>Insecta</taxon>
        <taxon>Pterygota</taxon>
        <taxon>Neoptera</taxon>
        <taxon>Endopterygota</taxon>
        <taxon>Coleoptera</taxon>
        <taxon>Polyphaga</taxon>
        <taxon>Cucujiformia</taxon>
        <taxon>Chrysomeloidea</taxon>
        <taxon>Chrysomelidae</taxon>
        <taxon>Bruchinae</taxon>
        <taxon>Bruchini</taxon>
        <taxon>Acanthoscelides</taxon>
    </lineage>
</organism>
<comment type="pathway">
    <text evidence="2 14">Protein modification; protein glycosylation.</text>
</comment>
<dbReference type="SUPFAM" id="SSF53756">
    <property type="entry name" value="UDP-Glycosyltransferase/glycogen phosphorylase"/>
    <property type="match status" value="1"/>
</dbReference>
<dbReference type="GO" id="GO:0006487">
    <property type="term" value="P:protein N-linked glycosylation"/>
    <property type="evidence" value="ECO:0007669"/>
    <property type="project" value="TreeGrafter"/>
</dbReference>
<dbReference type="Gene3D" id="3.40.50.2000">
    <property type="entry name" value="Glycogen Phosphorylase B"/>
    <property type="match status" value="1"/>
</dbReference>
<gene>
    <name evidence="17" type="ORF">ACAOBT_LOCUS31777</name>
</gene>
<evidence type="ECO:0000256" key="5">
    <source>
        <dbReference type="ARBA" id="ARBA00022018"/>
    </source>
</evidence>
<keyword evidence="9 14" id="KW-0256">Endoplasmic reticulum</keyword>
<evidence type="ECO:0000259" key="15">
    <source>
        <dbReference type="Pfam" id="PF00534"/>
    </source>
</evidence>
<dbReference type="PANTHER" id="PTHR45919:SF1">
    <property type="entry name" value="GDP-MAN:MAN(3)GLCNAC(2)-PP-DOL ALPHA-1,2-MANNOSYLTRANSFERASE"/>
    <property type="match status" value="1"/>
</dbReference>
<evidence type="ECO:0000256" key="7">
    <source>
        <dbReference type="ARBA" id="ARBA00022679"/>
    </source>
</evidence>
<reference evidence="17" key="1">
    <citation type="submission" date="2022-03" db="EMBL/GenBank/DDBJ databases">
        <authorList>
            <person name="Sayadi A."/>
        </authorList>
    </citation>
    <scope>NUCLEOTIDE SEQUENCE</scope>
</reference>
<keyword evidence="7 14" id="KW-0808">Transferase</keyword>
<keyword evidence="10 14" id="KW-1133">Transmembrane helix</keyword>
<evidence type="ECO:0000256" key="12">
    <source>
        <dbReference type="ARBA" id="ARBA00045065"/>
    </source>
</evidence>
<evidence type="ECO:0000256" key="10">
    <source>
        <dbReference type="ARBA" id="ARBA00022989"/>
    </source>
</evidence>
<protein>
    <recommendedName>
        <fullName evidence="5 14">GDP-Man:Man(3)GlcNAc(2)-PP-Dol alpha-1,2-mannosyltransferase</fullName>
        <ecNumber evidence="4 14">2.4.1.131</ecNumber>
    </recommendedName>
</protein>
<evidence type="ECO:0000313" key="17">
    <source>
        <dbReference type="EMBL" id="CAH2010789.1"/>
    </source>
</evidence>
<keyword evidence="18" id="KW-1185">Reference proteome</keyword>
<dbReference type="GO" id="GO:0004377">
    <property type="term" value="F:GDP-Man:Man(3)GlcNAc(2)-PP-Dol alpha-1,2-mannosyltransferase activity"/>
    <property type="evidence" value="ECO:0007669"/>
    <property type="project" value="UniProtKB-UniRule"/>
</dbReference>
<evidence type="ECO:0000256" key="11">
    <source>
        <dbReference type="ARBA" id="ARBA00023136"/>
    </source>
</evidence>
<keyword evidence="6 14" id="KW-0328">Glycosyltransferase</keyword>
<feature type="domain" description="ALG11 mannosyltransferase N-terminal" evidence="16">
    <location>
        <begin position="61"/>
        <end position="266"/>
    </location>
</feature>
<proteinExistence type="inferred from homology"/>
<keyword evidence="11 14" id="KW-0472">Membrane</keyword>
<keyword evidence="8 14" id="KW-0812">Transmembrane</keyword>
<dbReference type="OrthoDB" id="2276068at2759"/>
<comment type="caution">
    <text evidence="17">The sequence shown here is derived from an EMBL/GenBank/DDBJ whole genome shotgun (WGS) entry which is preliminary data.</text>
</comment>
<comment type="catalytic activity">
    <reaction evidence="12 14">
        <text>an alpha-D-Man-(1-&gt;3)-[alpha-D-Man-(1-&gt;6)]-beta-D-Man-(1-&gt;4)-beta-D-GlcNAc-(1-&gt;4)-alpha-D-GlcNAc-diphospho-di-trans,poly-cis-dolichol + 2 GDP-alpha-D-mannose = an alpha-D-Man-(1-&gt;2)-alpha-D-Man-(1-&gt;2)-alpha-D-Man-(1-&gt;3)-[alpha-D-Man-(1-&gt;6)]-beta-D-Man-(1-&gt;4)-beta-D-GlcNAc-(1-&gt;4)-alpha-D-GlcNAc-diphospho-di-trans,poly-cis-dolichol + 2 GDP + 2 H(+)</text>
        <dbReference type="Rhea" id="RHEA:29523"/>
        <dbReference type="Rhea" id="RHEA-COMP:19515"/>
        <dbReference type="Rhea" id="RHEA-COMP:19516"/>
        <dbReference type="ChEBI" id="CHEBI:15378"/>
        <dbReference type="ChEBI" id="CHEBI:57527"/>
        <dbReference type="ChEBI" id="CHEBI:58189"/>
        <dbReference type="ChEBI" id="CHEBI:132511"/>
        <dbReference type="ChEBI" id="CHEBI:132515"/>
        <dbReference type="EC" id="2.4.1.131"/>
    </reaction>
    <physiologicalReaction direction="left-to-right" evidence="12 14">
        <dbReference type="Rhea" id="RHEA:29524"/>
    </physiologicalReaction>
</comment>
<comment type="subcellular location">
    <subcellularLocation>
        <location evidence="1">Endoplasmic reticulum membrane</location>
        <topology evidence="1">Single-pass membrane protein</topology>
    </subcellularLocation>
</comment>
<evidence type="ECO:0000256" key="14">
    <source>
        <dbReference type="RuleBase" id="RU367051"/>
    </source>
</evidence>
<comment type="function">
    <text evidence="13">GDP-Man:Man(3)GlcNAc(2)-PP-Dol alpha-1,2-mannosyltransferase that operates in the biosynthetic pathway of dolichol-linked oligosaccharides, the glycan precursors employed in protein asparagine (N)-glycosylation. The assembly of dolichol-linked oligosaccharides begins on the cytosolic side of the endoplasmic reticulum membrane and finishes in its lumen. The sequential addition of sugars to dolichol pyrophosphate produces dolichol-linked oligosaccharides containing fourteen sugars, including two GlcNAcs, nine mannoses and three glucoses. Once assembled, the oligosaccharide is transferred from the lipid to nascent proteins by oligosaccharyltransferases. Catalyzes, on the cytoplasmic face of the endoplasmic reticulum, the addition of the fourth and fifth mannose residues to the dolichol-linked oligosaccharide chain, to produce Man(5)GlcNAc(2)-PP-dolichol core oligosaccharide. Man(5)GlcNAc(2)-PP-dolichol is a substrate for ALG3, the following enzyme in the biosynthetic pathway.</text>
</comment>
<evidence type="ECO:0000256" key="1">
    <source>
        <dbReference type="ARBA" id="ARBA00004389"/>
    </source>
</evidence>
<dbReference type="Pfam" id="PF00534">
    <property type="entry name" value="Glycos_transf_1"/>
    <property type="match status" value="1"/>
</dbReference>
<evidence type="ECO:0000256" key="9">
    <source>
        <dbReference type="ARBA" id="ARBA00022824"/>
    </source>
</evidence>
<evidence type="ECO:0000256" key="4">
    <source>
        <dbReference type="ARBA" id="ARBA00012645"/>
    </source>
</evidence>
<evidence type="ECO:0000256" key="3">
    <source>
        <dbReference type="ARBA" id="ARBA00009481"/>
    </source>
</evidence>
<dbReference type="GO" id="GO:0005789">
    <property type="term" value="C:endoplasmic reticulum membrane"/>
    <property type="evidence" value="ECO:0007669"/>
    <property type="project" value="UniProtKB-SubCell"/>
</dbReference>
<evidence type="ECO:0000256" key="8">
    <source>
        <dbReference type="ARBA" id="ARBA00022692"/>
    </source>
</evidence>